<reference evidence="5" key="1">
    <citation type="submission" date="2021-12" db="EMBL/GenBank/DDBJ databases">
        <title>Prjna785345.</title>
        <authorList>
            <person name="Rujirawat T."/>
            <person name="Krajaejun T."/>
        </authorList>
    </citation>
    <scope>NUCLEOTIDE SEQUENCE</scope>
    <source>
        <strain evidence="5">Pi057C3</strain>
    </source>
</reference>
<keyword evidence="1" id="KW-0175">Coiled coil</keyword>
<feature type="compositionally biased region" description="Low complexity" evidence="2">
    <location>
        <begin position="439"/>
        <end position="456"/>
    </location>
</feature>
<keyword evidence="6" id="KW-1185">Reference proteome</keyword>
<evidence type="ECO:0008006" key="7">
    <source>
        <dbReference type="Google" id="ProtNLM"/>
    </source>
</evidence>
<dbReference type="AlphaFoldDB" id="A0AAD5M721"/>
<gene>
    <name evidence="5" type="ORF">P43SY_000973</name>
</gene>
<evidence type="ECO:0000313" key="5">
    <source>
        <dbReference type="EMBL" id="KAJ0396914.1"/>
    </source>
</evidence>
<protein>
    <recommendedName>
        <fullName evidence="7">Transmembrane protein</fullName>
    </recommendedName>
</protein>
<feature type="transmembrane region" description="Helical" evidence="3">
    <location>
        <begin position="158"/>
        <end position="182"/>
    </location>
</feature>
<evidence type="ECO:0000256" key="4">
    <source>
        <dbReference type="SAM" id="SignalP"/>
    </source>
</evidence>
<proteinExistence type="predicted"/>
<feature type="transmembrane region" description="Helical" evidence="3">
    <location>
        <begin position="640"/>
        <end position="661"/>
    </location>
</feature>
<feature type="coiled-coil region" evidence="1">
    <location>
        <begin position="595"/>
        <end position="622"/>
    </location>
</feature>
<accession>A0AAD5M721</accession>
<sequence>MAPDGLRFSRVTPSPRRKRRPARLVASLIAALLALSASLAAAEAPRRDRGAAVENDVFEIEVSEFSFADDPHDRVVIAMESKDLAPSALYGPHPKEDAAARNDEPAPPRPRGAQHSSRPVARPDGPSRPLSPTSRRPTGVVERRAPVASEDLSQSEQMLVLVVSVCVTCLLGLVLAALWSLWRYLRQQYSEHRILRRLCLDTASAKTLQVISGDPGIPALMKPLATARHRLGQFTEDADALLATSAKIRFDESDLVLHGLPRHPSGQEMTFFEVFTALEAAHCRGESVEKELALLVVPARWARSVNLVAWHRSLEERLTALHSRKVAIQELHQHVAESLERRHIQGEGIPKGKLLHLVAALRQTSQEKANGGGSAYSSPLKGRSPMKDEFGFLLKSFDDLQQRKDVVTGLRLAFSKQETTMTSCTRTLAIAAASDDAASSGEQSLSSTSQQQETSSRPPSHNSSGVWTRRLENFVDRAEELELTHLDEVERAQYLLEDAKRETFCMLNARSDALKSVDTLASNLVALGAKHHDAVLKAAEIYAGHSNMMMLTNTLRSVFDEMRRGELAKMEERRRRHAQKDREKRERIVEKFRLKQQLLVDKMEMERALEKERQETARAERDAEVRAALVRDRAAAHKRFVWRITKLNVMIVLLVMALVFFERIVAQLDWLRPTCGASPPSSSSAMARVSQALGSWWPPNSLALLHCRVAYGAKIISLLIVGGIGFTAIAKLNLLTTALPMAVAVALYHVRDEWRNMLFRSPCVLVLYGFNSFVLRLLMRADAAALQPGKSLSPPTSSSTRRLAAYVAFPLSSVVLSVVIGITIACDDPHKCVVSAMDVTHDVLQTVWASALEAYHLA</sequence>
<evidence type="ECO:0000256" key="2">
    <source>
        <dbReference type="SAM" id="MobiDB-lite"/>
    </source>
</evidence>
<feature type="transmembrane region" description="Helical" evidence="3">
    <location>
        <begin position="757"/>
        <end position="778"/>
    </location>
</feature>
<keyword evidence="4" id="KW-0732">Signal</keyword>
<dbReference type="EMBL" id="JAKCXM010000274">
    <property type="protein sequence ID" value="KAJ0396914.1"/>
    <property type="molecule type" value="Genomic_DNA"/>
</dbReference>
<feature type="chain" id="PRO_5042179366" description="Transmembrane protein" evidence="4">
    <location>
        <begin position="43"/>
        <end position="858"/>
    </location>
</feature>
<feature type="compositionally biased region" description="Polar residues" evidence="2">
    <location>
        <begin position="457"/>
        <end position="466"/>
    </location>
</feature>
<evidence type="ECO:0000256" key="1">
    <source>
        <dbReference type="SAM" id="Coils"/>
    </source>
</evidence>
<keyword evidence="3" id="KW-0472">Membrane</keyword>
<organism evidence="5 6">
    <name type="scientific">Pythium insidiosum</name>
    <name type="common">Pythiosis disease agent</name>
    <dbReference type="NCBI Taxonomy" id="114742"/>
    <lineage>
        <taxon>Eukaryota</taxon>
        <taxon>Sar</taxon>
        <taxon>Stramenopiles</taxon>
        <taxon>Oomycota</taxon>
        <taxon>Peronosporomycetes</taxon>
        <taxon>Pythiales</taxon>
        <taxon>Pythiaceae</taxon>
        <taxon>Pythium</taxon>
    </lineage>
</organism>
<keyword evidence="3" id="KW-0812">Transmembrane</keyword>
<feature type="transmembrane region" description="Helical" evidence="3">
    <location>
        <begin position="803"/>
        <end position="825"/>
    </location>
</feature>
<feature type="region of interest" description="Disordered" evidence="2">
    <location>
        <begin position="439"/>
        <end position="467"/>
    </location>
</feature>
<feature type="signal peptide" evidence="4">
    <location>
        <begin position="1"/>
        <end position="42"/>
    </location>
</feature>
<feature type="region of interest" description="Disordered" evidence="2">
    <location>
        <begin position="1"/>
        <end position="20"/>
    </location>
</feature>
<feature type="compositionally biased region" description="Basic and acidic residues" evidence="2">
    <location>
        <begin position="93"/>
        <end position="106"/>
    </location>
</feature>
<feature type="region of interest" description="Disordered" evidence="2">
    <location>
        <begin position="86"/>
        <end position="148"/>
    </location>
</feature>
<dbReference type="Proteomes" id="UP001209570">
    <property type="component" value="Unassembled WGS sequence"/>
</dbReference>
<comment type="caution">
    <text evidence="5">The sequence shown here is derived from an EMBL/GenBank/DDBJ whole genome shotgun (WGS) entry which is preliminary data.</text>
</comment>
<name>A0AAD5M721_PYTIN</name>
<evidence type="ECO:0000256" key="3">
    <source>
        <dbReference type="SAM" id="Phobius"/>
    </source>
</evidence>
<evidence type="ECO:0000313" key="6">
    <source>
        <dbReference type="Proteomes" id="UP001209570"/>
    </source>
</evidence>
<feature type="compositionally biased region" description="Low complexity" evidence="2">
    <location>
        <begin position="127"/>
        <end position="138"/>
    </location>
</feature>
<keyword evidence="3" id="KW-1133">Transmembrane helix</keyword>